<keyword evidence="1" id="KW-0732">Signal</keyword>
<name>A0A2M4DEC6_ANODA</name>
<sequence length="69" mass="8134">MLICSQLTLFTALFLSLFRASKFFSSFENPAAVKSQLNWLLMRCGQNTRAWKKIVVRHLRTLHIAMFYH</sequence>
<dbReference type="AlphaFoldDB" id="A0A2M4DEC6"/>
<accession>A0A2M4DEC6</accession>
<evidence type="ECO:0000256" key="1">
    <source>
        <dbReference type="SAM" id="SignalP"/>
    </source>
</evidence>
<evidence type="ECO:0000313" key="2">
    <source>
        <dbReference type="EMBL" id="MBW75855.1"/>
    </source>
</evidence>
<organism evidence="2">
    <name type="scientific">Anopheles darlingi</name>
    <name type="common">Mosquito</name>
    <dbReference type="NCBI Taxonomy" id="43151"/>
    <lineage>
        <taxon>Eukaryota</taxon>
        <taxon>Metazoa</taxon>
        <taxon>Ecdysozoa</taxon>
        <taxon>Arthropoda</taxon>
        <taxon>Hexapoda</taxon>
        <taxon>Insecta</taxon>
        <taxon>Pterygota</taxon>
        <taxon>Neoptera</taxon>
        <taxon>Endopterygota</taxon>
        <taxon>Diptera</taxon>
        <taxon>Nematocera</taxon>
        <taxon>Culicoidea</taxon>
        <taxon>Culicidae</taxon>
        <taxon>Anophelinae</taxon>
        <taxon>Anopheles</taxon>
    </lineage>
</organism>
<dbReference type="EMBL" id="GGFL01011677">
    <property type="protein sequence ID" value="MBW75855.1"/>
    <property type="molecule type" value="Transcribed_RNA"/>
</dbReference>
<reference evidence="2" key="1">
    <citation type="submission" date="2018-01" db="EMBL/GenBank/DDBJ databases">
        <title>An insight into the sialome of Amazonian anophelines.</title>
        <authorList>
            <person name="Ribeiro J.M."/>
            <person name="Scarpassa V."/>
            <person name="Calvo E."/>
        </authorList>
    </citation>
    <scope>NUCLEOTIDE SEQUENCE</scope>
</reference>
<protein>
    <submittedName>
        <fullName evidence="2">Putative secreted protein</fullName>
    </submittedName>
</protein>
<feature type="chain" id="PRO_5014649834" evidence="1">
    <location>
        <begin position="24"/>
        <end position="69"/>
    </location>
</feature>
<feature type="signal peptide" evidence="1">
    <location>
        <begin position="1"/>
        <end position="23"/>
    </location>
</feature>
<proteinExistence type="predicted"/>